<dbReference type="PANTHER" id="PTHR46401">
    <property type="entry name" value="GLYCOSYLTRANSFERASE WBBK-RELATED"/>
    <property type="match status" value="1"/>
</dbReference>
<name>A0AAE3R026_9BACT</name>
<accession>A0AAE3R026</accession>
<dbReference type="InterPro" id="IPR001296">
    <property type="entry name" value="Glyco_trans_1"/>
</dbReference>
<dbReference type="PANTHER" id="PTHR46401:SF2">
    <property type="entry name" value="GLYCOSYLTRANSFERASE WBBK-RELATED"/>
    <property type="match status" value="1"/>
</dbReference>
<dbReference type="Pfam" id="PF00534">
    <property type="entry name" value="Glycos_transf_1"/>
    <property type="match status" value="1"/>
</dbReference>
<dbReference type="CDD" id="cd03809">
    <property type="entry name" value="GT4_MtfB-like"/>
    <property type="match status" value="1"/>
</dbReference>
<sequence>MHDYRLSASKKKEELRKLQVKIDQASYLTVISEFTLKEVKTHLTIGNIPVQVIHNGCNFSSQTVITIPSYIPPANFLFTIGTVVPKKNFHVLPAILTKNNLFLVIAGVNHDIDYKRKIEAEAKKWKVQDRVIFTGSISEEEKSWYYKHCTAFVFPSLAEGFGLPVIEAMYFGKPVFLSSLASLPEIGGNVANYFLNFDPQHMQEVLEKGLHENKSTTRSVEICQRACSFSWEKAAQKYRNIYQTFF</sequence>
<dbReference type="AlphaFoldDB" id="A0AAE3R026"/>
<protein>
    <submittedName>
        <fullName evidence="3">Glycosyltransferase family 1 protein</fullName>
    </submittedName>
</protein>
<proteinExistence type="predicted"/>
<dbReference type="EMBL" id="JASJOU010000001">
    <property type="protein sequence ID" value="MDJ1499137.1"/>
    <property type="molecule type" value="Genomic_DNA"/>
</dbReference>
<dbReference type="GO" id="GO:0016757">
    <property type="term" value="F:glycosyltransferase activity"/>
    <property type="evidence" value="ECO:0007669"/>
    <property type="project" value="InterPro"/>
</dbReference>
<dbReference type="SUPFAM" id="SSF53756">
    <property type="entry name" value="UDP-Glycosyltransferase/glycogen phosphorylase"/>
    <property type="match status" value="1"/>
</dbReference>
<evidence type="ECO:0000313" key="3">
    <source>
        <dbReference type="EMBL" id="MDJ1499137.1"/>
    </source>
</evidence>
<evidence type="ECO:0000313" key="4">
    <source>
        <dbReference type="Proteomes" id="UP001232063"/>
    </source>
</evidence>
<evidence type="ECO:0000259" key="2">
    <source>
        <dbReference type="Pfam" id="PF00534"/>
    </source>
</evidence>
<evidence type="ECO:0000256" key="1">
    <source>
        <dbReference type="ARBA" id="ARBA00022679"/>
    </source>
</evidence>
<dbReference type="GO" id="GO:0009103">
    <property type="term" value="P:lipopolysaccharide biosynthetic process"/>
    <property type="evidence" value="ECO:0007669"/>
    <property type="project" value="TreeGrafter"/>
</dbReference>
<comment type="caution">
    <text evidence="3">The sequence shown here is derived from an EMBL/GenBank/DDBJ whole genome shotgun (WGS) entry which is preliminary data.</text>
</comment>
<gene>
    <name evidence="3" type="ORF">QNI22_00695</name>
</gene>
<dbReference type="Gene3D" id="3.40.50.2000">
    <property type="entry name" value="Glycogen Phosphorylase B"/>
    <property type="match status" value="2"/>
</dbReference>
<reference evidence="3" key="1">
    <citation type="submission" date="2023-05" db="EMBL/GenBank/DDBJ databases">
        <authorList>
            <person name="Zhang X."/>
        </authorList>
    </citation>
    <scope>NUCLEOTIDE SEQUENCE</scope>
    <source>
        <strain evidence="3">BD1B2-1</strain>
    </source>
</reference>
<feature type="domain" description="Glycosyl transferase family 1" evidence="2">
    <location>
        <begin position="75"/>
        <end position="215"/>
    </location>
</feature>
<dbReference type="Proteomes" id="UP001232063">
    <property type="component" value="Unassembled WGS sequence"/>
</dbReference>
<organism evidence="3 4">
    <name type="scientific">Xanthocytophaga agilis</name>
    <dbReference type="NCBI Taxonomy" id="3048010"/>
    <lineage>
        <taxon>Bacteria</taxon>
        <taxon>Pseudomonadati</taxon>
        <taxon>Bacteroidota</taxon>
        <taxon>Cytophagia</taxon>
        <taxon>Cytophagales</taxon>
        <taxon>Rhodocytophagaceae</taxon>
        <taxon>Xanthocytophaga</taxon>
    </lineage>
</organism>
<keyword evidence="4" id="KW-1185">Reference proteome</keyword>
<keyword evidence="1" id="KW-0808">Transferase</keyword>